<comment type="subcellular location">
    <subcellularLocation>
        <location evidence="2">Gas vesicle</location>
    </subcellularLocation>
</comment>
<dbReference type="RefSeq" id="WP_070194844.1">
    <property type="nucleotide sequence ID" value="NZ_LJGU01000093.1"/>
</dbReference>
<gene>
    <name evidence="4" type="ORF">AN216_02215</name>
</gene>
<keyword evidence="1" id="KW-0304">Gas vesicle</keyword>
<reference evidence="4 5" key="1">
    <citation type="journal article" date="2016" name="Front. Microbiol.">
        <title>Comparative Genomics Analysis of Streptomyces Species Reveals Their Adaptation to the Marine Environment and Their Diversity at the Genomic Level.</title>
        <authorList>
            <person name="Tian X."/>
            <person name="Zhang Z."/>
            <person name="Yang T."/>
            <person name="Chen M."/>
            <person name="Li J."/>
            <person name="Chen F."/>
            <person name="Yang J."/>
            <person name="Li W."/>
            <person name="Zhang B."/>
            <person name="Zhang Z."/>
            <person name="Wu J."/>
            <person name="Zhang C."/>
            <person name="Long L."/>
            <person name="Xiao J."/>
        </authorList>
    </citation>
    <scope>NUCLEOTIDE SEQUENCE [LARGE SCALE GENOMIC DNA]</scope>
    <source>
        <strain evidence="4 5">SCSIO 02100</strain>
    </source>
</reference>
<evidence type="ECO:0000256" key="3">
    <source>
        <dbReference type="ARBA" id="ARBA00035643"/>
    </source>
</evidence>
<keyword evidence="5" id="KW-1185">Reference proteome</keyword>
<dbReference type="AlphaFoldDB" id="A0A1E7KPF1"/>
<organism evidence="4 5">
    <name type="scientific">Streptomyces oceani</name>
    <dbReference type="NCBI Taxonomy" id="1075402"/>
    <lineage>
        <taxon>Bacteria</taxon>
        <taxon>Bacillati</taxon>
        <taxon>Actinomycetota</taxon>
        <taxon>Actinomycetes</taxon>
        <taxon>Kitasatosporales</taxon>
        <taxon>Streptomycetaceae</taxon>
        <taxon>Streptomyces</taxon>
    </lineage>
</organism>
<dbReference type="PANTHER" id="PTHR36852">
    <property type="entry name" value="PROTEIN GVPL 2"/>
    <property type="match status" value="1"/>
</dbReference>
<name>A0A1E7KPF1_9ACTN</name>
<comment type="similarity">
    <text evidence="3">Belongs to the gas vesicle GvpF/GvpL family.</text>
</comment>
<dbReference type="Proteomes" id="UP000176101">
    <property type="component" value="Unassembled WGS sequence"/>
</dbReference>
<protein>
    <submittedName>
        <fullName evidence="4">Gas vesicle protein</fullName>
    </submittedName>
</protein>
<dbReference type="GO" id="GO:0031412">
    <property type="term" value="P:gas vesicle organization"/>
    <property type="evidence" value="ECO:0007669"/>
    <property type="project" value="InterPro"/>
</dbReference>
<evidence type="ECO:0000256" key="2">
    <source>
        <dbReference type="ARBA" id="ARBA00035108"/>
    </source>
</evidence>
<dbReference type="PANTHER" id="PTHR36852:SF1">
    <property type="entry name" value="PROTEIN GVPL 2"/>
    <property type="match status" value="1"/>
</dbReference>
<dbReference type="EMBL" id="LJGU01000093">
    <property type="protein sequence ID" value="OEV05774.1"/>
    <property type="molecule type" value="Genomic_DNA"/>
</dbReference>
<dbReference type="PATRIC" id="fig|1075402.3.peg.3831"/>
<dbReference type="InterPro" id="IPR009430">
    <property type="entry name" value="GvpL/GvpF"/>
</dbReference>
<proteinExistence type="inferred from homology"/>
<evidence type="ECO:0000256" key="1">
    <source>
        <dbReference type="ARBA" id="ARBA00022987"/>
    </source>
</evidence>
<dbReference type="OrthoDB" id="4864106at2"/>
<evidence type="ECO:0000313" key="5">
    <source>
        <dbReference type="Proteomes" id="UP000176101"/>
    </source>
</evidence>
<evidence type="ECO:0000313" key="4">
    <source>
        <dbReference type="EMBL" id="OEV05774.1"/>
    </source>
</evidence>
<accession>A0A1E7KPF1</accession>
<dbReference type="GO" id="GO:0031411">
    <property type="term" value="C:gas vesicle"/>
    <property type="evidence" value="ECO:0007669"/>
    <property type="project" value="UniProtKB-SubCell"/>
</dbReference>
<dbReference type="Pfam" id="PF06386">
    <property type="entry name" value="GvpL_GvpF"/>
    <property type="match status" value="1"/>
</dbReference>
<dbReference type="STRING" id="1075402.AN216_02215"/>
<comment type="caution">
    <text evidence="4">The sequence shown here is derived from an EMBL/GenBank/DDBJ whole genome shotgun (WGS) entry which is preliminary data.</text>
</comment>
<sequence>MSTYVYAITLADHPVDVANLPGVGDPPSLPRTLGTPRLTAVVSDAPEDLRAKRRDLLAHQHVLERLMADGAVLPMRFGLVSPDDQQVRAALEEHRDAYTERLGELTGCLEYNLKAARDEDDRLREIVADSAEIRRLNDLTRRDPNAHDQRVTLGELVSNEVRARRDREAEDLLARLAPEVAEHAVGDPGEAHFLNVSFLVSREQAASLTRRVDEEATRRGAAYTLNLNGPLPPYSFV</sequence>